<dbReference type="AlphaFoldDB" id="A0A0D0THZ7"/>
<dbReference type="FunFam" id="3.30.70.60:FF:000020">
    <property type="entry name" value="Unplaced genomic scaffold supercont1.170, whole genome shotgun sequence"/>
    <property type="match status" value="1"/>
</dbReference>
<organism evidence="2">
    <name type="scientific">Cryptococcus bacillisporus CA1280</name>
    <dbReference type="NCBI Taxonomy" id="1296109"/>
    <lineage>
        <taxon>Eukaryota</taxon>
        <taxon>Fungi</taxon>
        <taxon>Dikarya</taxon>
        <taxon>Basidiomycota</taxon>
        <taxon>Agaricomycotina</taxon>
        <taxon>Tremellomycetes</taxon>
        <taxon>Tremellales</taxon>
        <taxon>Cryptococcaceae</taxon>
        <taxon>Cryptococcus</taxon>
        <taxon>Cryptococcus gattii species complex</taxon>
    </lineage>
</organism>
<keyword evidence="2" id="KW-0687">Ribonucleoprotein</keyword>
<reference evidence="2" key="1">
    <citation type="submission" date="2015-01" db="EMBL/GenBank/DDBJ databases">
        <title>The Genome Sequence of Cryptococcus gattii CA1280.</title>
        <authorList>
            <consortium name="The Broad Institute Genomics Platform"/>
            <person name="Cuomo C."/>
            <person name="Litvintseva A."/>
            <person name="Chen Y."/>
            <person name="Heitman J."/>
            <person name="Sun S."/>
            <person name="Springer D."/>
            <person name="Dromer F."/>
            <person name="Young S."/>
            <person name="Zeng Q."/>
            <person name="Gargeya S."/>
            <person name="Abouelleil A."/>
            <person name="Alvarado L."/>
            <person name="Chapman S.B."/>
            <person name="Gainer-Dewar J."/>
            <person name="Goldberg J."/>
            <person name="Griggs A."/>
            <person name="Gujja S."/>
            <person name="Hansen M."/>
            <person name="Howarth C."/>
            <person name="Imamovic A."/>
            <person name="Larimer J."/>
            <person name="Murphy C."/>
            <person name="Naylor J."/>
            <person name="Pearson M."/>
            <person name="Priest M."/>
            <person name="Roberts A."/>
            <person name="Saif S."/>
            <person name="Shea T."/>
            <person name="Sykes S."/>
            <person name="Wortman J."/>
            <person name="Nusbaum C."/>
            <person name="Birren B."/>
        </authorList>
    </citation>
    <scope>NUCLEOTIDE SEQUENCE [LARGE SCALE GENOMIC DNA]</scope>
    <source>
        <strain evidence="2">CA1280</strain>
    </source>
</reference>
<dbReference type="GO" id="GO:0005763">
    <property type="term" value="C:mitochondrial small ribosomal subunit"/>
    <property type="evidence" value="ECO:0007669"/>
    <property type="project" value="TreeGrafter"/>
</dbReference>
<dbReference type="Pfam" id="PF01250">
    <property type="entry name" value="Ribosomal_S6"/>
    <property type="match status" value="1"/>
</dbReference>
<evidence type="ECO:0000256" key="1">
    <source>
        <dbReference type="ARBA" id="ARBA00009512"/>
    </source>
</evidence>
<name>A0A0D0THZ7_CRYGA</name>
<protein>
    <submittedName>
        <fullName evidence="2">Ribosomal protein S6</fullName>
    </submittedName>
</protein>
<dbReference type="InterPro" id="IPR035980">
    <property type="entry name" value="Ribosomal_bS6_sf"/>
</dbReference>
<evidence type="ECO:0000313" key="2">
    <source>
        <dbReference type="EMBL" id="KIR46092.1"/>
    </source>
</evidence>
<keyword evidence="2" id="KW-0689">Ribosomal protein</keyword>
<gene>
    <name evidence="2" type="ORF">I312_04635</name>
</gene>
<dbReference type="PANTHER" id="PTHR21011">
    <property type="entry name" value="MITOCHONDRIAL 28S RIBOSOMAL PROTEIN S6"/>
    <property type="match status" value="1"/>
</dbReference>
<proteinExistence type="inferred from homology"/>
<dbReference type="InterPro" id="IPR014717">
    <property type="entry name" value="Transl_elong_EF1B/ribsomal_bS6"/>
</dbReference>
<dbReference type="InterPro" id="IPR000529">
    <property type="entry name" value="Ribosomal_bS6"/>
</dbReference>
<sequence>MPLYELFCIAVHNPVSSVRVDTFSVNLRGIVNIVSTQVHQSGGVVRDLKNLGINMTLPQRIRRMRQYYSTGDHFTMTFDTSPIVLKRIHETLRSDPSIIKWTVLKRADKVKDLAGPRHPSIDFQEIGASESQY</sequence>
<dbReference type="CDD" id="cd15465">
    <property type="entry name" value="bS6_mito"/>
    <property type="match status" value="1"/>
</dbReference>
<dbReference type="EMBL" id="KN847985">
    <property type="protein sequence ID" value="KIR46092.1"/>
    <property type="molecule type" value="Genomic_DNA"/>
</dbReference>
<dbReference type="GO" id="GO:0003735">
    <property type="term" value="F:structural constituent of ribosome"/>
    <property type="evidence" value="ECO:0007669"/>
    <property type="project" value="InterPro"/>
</dbReference>
<accession>A0A0D0THZ7</accession>
<comment type="similarity">
    <text evidence="1">Belongs to the bacterial ribosomal protein bS6 family.</text>
</comment>
<dbReference type="HOGENOM" id="CLU_126331_2_1_1"/>
<dbReference type="GO" id="GO:0070181">
    <property type="term" value="F:small ribosomal subunit rRNA binding"/>
    <property type="evidence" value="ECO:0007669"/>
    <property type="project" value="TreeGrafter"/>
</dbReference>
<dbReference type="OrthoDB" id="10259681at2759"/>
<dbReference type="Gene3D" id="3.30.70.60">
    <property type="match status" value="1"/>
</dbReference>
<dbReference type="PANTHER" id="PTHR21011:SF1">
    <property type="entry name" value="SMALL RIBOSOMAL SUBUNIT PROTEIN BS6M"/>
    <property type="match status" value="1"/>
</dbReference>
<dbReference type="GO" id="GO:0006412">
    <property type="term" value="P:translation"/>
    <property type="evidence" value="ECO:0007669"/>
    <property type="project" value="InterPro"/>
</dbReference>
<dbReference type="SUPFAM" id="SSF54995">
    <property type="entry name" value="Ribosomal protein S6"/>
    <property type="match status" value="1"/>
</dbReference>